<dbReference type="HOGENOM" id="CLU_087874_0_0_10"/>
<dbReference type="Proteomes" id="UP000007435">
    <property type="component" value="Chromosome"/>
</dbReference>
<dbReference type="InterPro" id="IPR011990">
    <property type="entry name" value="TPR-like_helical_dom_sf"/>
</dbReference>
<evidence type="ECO:0000313" key="5">
    <source>
        <dbReference type="Proteomes" id="UP000007435"/>
    </source>
</evidence>
<dbReference type="PROSITE" id="PS50005">
    <property type="entry name" value="TPR"/>
    <property type="match status" value="2"/>
</dbReference>
<protein>
    <submittedName>
        <fullName evidence="4">Tetratricopeptide repeat protein</fullName>
    </submittedName>
</protein>
<gene>
    <name evidence="4" type="ordered locus">Lbys_2551</name>
</gene>
<keyword evidence="5" id="KW-1185">Reference proteome</keyword>
<keyword evidence="2 3" id="KW-0802">TPR repeat</keyword>
<dbReference type="SUPFAM" id="SSF48452">
    <property type="entry name" value="TPR-like"/>
    <property type="match status" value="1"/>
</dbReference>
<dbReference type="PANTHER" id="PTHR44858:SF1">
    <property type="entry name" value="UDP-N-ACETYLGLUCOSAMINE--PEPTIDE N-ACETYLGLUCOSAMINYLTRANSFERASE SPINDLY-RELATED"/>
    <property type="match status" value="1"/>
</dbReference>
<dbReference type="PANTHER" id="PTHR44858">
    <property type="entry name" value="TETRATRICOPEPTIDE REPEAT PROTEIN 6"/>
    <property type="match status" value="1"/>
</dbReference>
<dbReference type="AlphaFoldDB" id="E4RYZ4"/>
<feature type="repeat" description="TPR" evidence="3">
    <location>
        <begin position="143"/>
        <end position="176"/>
    </location>
</feature>
<dbReference type="Gene3D" id="1.25.40.10">
    <property type="entry name" value="Tetratricopeptide repeat domain"/>
    <property type="match status" value="1"/>
</dbReference>
<reference evidence="4 5" key="2">
    <citation type="journal article" date="2011" name="Stand. Genomic Sci.">
        <title>Complete genome sequence of Leadbetterella byssophila type strain (4M15).</title>
        <authorList>
            <person name="Abt B."/>
            <person name="Teshima H."/>
            <person name="Lucas S."/>
            <person name="Lapidus A."/>
            <person name="Del Rio T.G."/>
            <person name="Nolan M."/>
            <person name="Tice H."/>
            <person name="Cheng J.F."/>
            <person name="Pitluck S."/>
            <person name="Liolios K."/>
            <person name="Pagani I."/>
            <person name="Ivanova N."/>
            <person name="Mavromatis K."/>
            <person name="Pati A."/>
            <person name="Tapia R."/>
            <person name="Han C."/>
            <person name="Goodwin L."/>
            <person name="Chen A."/>
            <person name="Palaniappan K."/>
            <person name="Land M."/>
            <person name="Hauser L."/>
            <person name="Chang Y.J."/>
            <person name="Jeffries C.D."/>
            <person name="Rohde M."/>
            <person name="Goker M."/>
            <person name="Tindall B.J."/>
            <person name="Detter J.C."/>
            <person name="Woyke T."/>
            <person name="Bristow J."/>
            <person name="Eisen J.A."/>
            <person name="Markowitz V."/>
            <person name="Hugenholtz P."/>
            <person name="Klenk H.P."/>
            <person name="Kyrpides N.C."/>
        </authorList>
    </citation>
    <scope>NUCLEOTIDE SEQUENCE [LARGE SCALE GENOMIC DNA]</scope>
    <source>
        <strain evidence="5">DSM 17132 / JCM 16389 / KACC 11308 / NBRC 106382 / 4M15</strain>
    </source>
</reference>
<organism evidence="4 5">
    <name type="scientific">Leadbetterella byssophila (strain DSM 17132 / JCM 16389 / KACC 11308 / NBRC 106382 / 4M15)</name>
    <dbReference type="NCBI Taxonomy" id="649349"/>
    <lineage>
        <taxon>Bacteria</taxon>
        <taxon>Pseudomonadati</taxon>
        <taxon>Bacteroidota</taxon>
        <taxon>Cytophagia</taxon>
        <taxon>Cytophagales</taxon>
        <taxon>Leadbetterellaceae</taxon>
        <taxon>Leadbetterella</taxon>
    </lineage>
</organism>
<accession>E4RYZ4</accession>
<dbReference type="STRING" id="649349.Lbys_2551"/>
<evidence type="ECO:0000256" key="3">
    <source>
        <dbReference type="PROSITE-ProRule" id="PRU00339"/>
    </source>
</evidence>
<sequence>MFSVYLGVQSLCVAQVAHKSQAGGTVAKGNKDLLNAPKVTPASTKTIEATSAEVVAEKVVLVPKTAPAGVDINYLPLFGQYEKTEAQLVNDEMFLSECDREFKSRKEAGEFFNKMAWQYLSEGDKSTATYRFNLAYLLEPENIEIYWGLGVIEFQNGNYSQAIDLMNKGLELSDGKNYVFMTDLATVYIKKALGNTYSVIETQKAKDLLNSAIKIQPQYTPAHVQLTIVSMVENDLDAAWTHFHKAYELNPAELSKEVLLELLSRKEDPKGIFKKN</sequence>
<dbReference type="EMBL" id="CP002305">
    <property type="protein sequence ID" value="ADQ18213.1"/>
    <property type="molecule type" value="Genomic_DNA"/>
</dbReference>
<proteinExistence type="predicted"/>
<evidence type="ECO:0000256" key="1">
    <source>
        <dbReference type="ARBA" id="ARBA00022737"/>
    </source>
</evidence>
<reference key="1">
    <citation type="submission" date="2010-11" db="EMBL/GenBank/DDBJ databases">
        <title>The complete genome of Leadbetterella byssophila DSM 17132.</title>
        <authorList>
            <consortium name="US DOE Joint Genome Institute (JGI-PGF)"/>
            <person name="Lucas S."/>
            <person name="Copeland A."/>
            <person name="Lapidus A."/>
            <person name="Glavina del Rio T."/>
            <person name="Dalin E."/>
            <person name="Tice H."/>
            <person name="Bruce D."/>
            <person name="Goodwin L."/>
            <person name="Pitluck S."/>
            <person name="Kyrpides N."/>
            <person name="Mavromatis K."/>
            <person name="Ivanova N."/>
            <person name="Teshima H."/>
            <person name="Brettin T."/>
            <person name="Detter J.C."/>
            <person name="Han C."/>
            <person name="Tapia R."/>
            <person name="Land M."/>
            <person name="Hauser L."/>
            <person name="Markowitz V."/>
            <person name="Cheng J.-F."/>
            <person name="Hugenholtz P."/>
            <person name="Woyke T."/>
            <person name="Wu D."/>
            <person name="Tindall B."/>
            <person name="Pomrenke H.G."/>
            <person name="Brambilla E."/>
            <person name="Klenk H.-P."/>
            <person name="Eisen J.A."/>
        </authorList>
    </citation>
    <scope>NUCLEOTIDE SEQUENCE [LARGE SCALE GENOMIC DNA]</scope>
    <source>
        <strain>DSM 17132</strain>
    </source>
</reference>
<name>E4RYZ4_LEAB4</name>
<dbReference type="eggNOG" id="COG0457">
    <property type="taxonomic scope" value="Bacteria"/>
</dbReference>
<keyword evidence="1" id="KW-0677">Repeat</keyword>
<dbReference type="InterPro" id="IPR050498">
    <property type="entry name" value="Ycf3"/>
</dbReference>
<dbReference type="InterPro" id="IPR019734">
    <property type="entry name" value="TPR_rpt"/>
</dbReference>
<feature type="repeat" description="TPR" evidence="3">
    <location>
        <begin position="220"/>
        <end position="253"/>
    </location>
</feature>
<evidence type="ECO:0000256" key="2">
    <source>
        <dbReference type="ARBA" id="ARBA00022803"/>
    </source>
</evidence>
<dbReference type="SMART" id="SM00028">
    <property type="entry name" value="TPR"/>
    <property type="match status" value="4"/>
</dbReference>
<evidence type="ECO:0000313" key="4">
    <source>
        <dbReference type="EMBL" id="ADQ18213.1"/>
    </source>
</evidence>
<dbReference type="KEGG" id="lby:Lbys_2551"/>